<keyword evidence="11" id="KW-1185">Reference proteome</keyword>
<dbReference type="Pfam" id="PF08533">
    <property type="entry name" value="Glyco_hydro_42C"/>
    <property type="match status" value="1"/>
</dbReference>
<dbReference type="SUPFAM" id="SSF52317">
    <property type="entry name" value="Class I glutamine amidotransferase-like"/>
    <property type="match status" value="1"/>
</dbReference>
<dbReference type="Gene3D" id="3.40.50.880">
    <property type="match status" value="1"/>
</dbReference>
<evidence type="ECO:0000259" key="8">
    <source>
        <dbReference type="Pfam" id="PF08532"/>
    </source>
</evidence>
<dbReference type="CDD" id="cd03143">
    <property type="entry name" value="A4_beta-galactosidase_middle_domain"/>
    <property type="match status" value="1"/>
</dbReference>
<reference evidence="10 11" key="1">
    <citation type="submission" date="2024-01" db="EMBL/GenBank/DDBJ databases">
        <title>Genome insights into Plantactinospora sonchi sp. nov.</title>
        <authorList>
            <person name="Wang L."/>
        </authorList>
    </citation>
    <scope>NUCLEOTIDE SEQUENCE [LARGE SCALE GENOMIC DNA]</scope>
    <source>
        <strain evidence="10 11">NEAU-QY2</strain>
    </source>
</reference>
<evidence type="ECO:0000313" key="10">
    <source>
        <dbReference type="EMBL" id="MEE6263331.1"/>
    </source>
</evidence>
<dbReference type="PANTHER" id="PTHR36447:SF1">
    <property type="entry name" value="BETA-GALACTOSIDASE GANA"/>
    <property type="match status" value="1"/>
</dbReference>
<dbReference type="InterPro" id="IPR003476">
    <property type="entry name" value="Glyco_hydro_42"/>
</dbReference>
<feature type="domain" description="Beta-galactosidase trimerisation" evidence="8">
    <location>
        <begin position="401"/>
        <end position="607"/>
    </location>
</feature>
<evidence type="ECO:0000256" key="2">
    <source>
        <dbReference type="ARBA" id="ARBA00005940"/>
    </source>
</evidence>
<dbReference type="PIRSF" id="PIRSF001084">
    <property type="entry name" value="B-galactosidase"/>
    <property type="match status" value="1"/>
</dbReference>
<dbReference type="InterPro" id="IPR017853">
    <property type="entry name" value="GH"/>
</dbReference>
<keyword evidence="5 6" id="KW-0326">Glycosidase</keyword>
<dbReference type="InterPro" id="IPR013780">
    <property type="entry name" value="Glyco_hydro_b"/>
</dbReference>
<accession>A0ABU7S486</accession>
<gene>
    <name evidence="10" type="ORF">V1633_33120</name>
</gene>
<dbReference type="Gene3D" id="2.60.40.1180">
    <property type="entry name" value="Golgi alpha-mannosidase II"/>
    <property type="match status" value="1"/>
</dbReference>
<organism evidence="10 11">
    <name type="scientific">Plantactinospora sonchi</name>
    <dbReference type="NCBI Taxonomy" id="1544735"/>
    <lineage>
        <taxon>Bacteria</taxon>
        <taxon>Bacillati</taxon>
        <taxon>Actinomycetota</taxon>
        <taxon>Actinomycetes</taxon>
        <taxon>Micromonosporales</taxon>
        <taxon>Micromonosporaceae</taxon>
        <taxon>Plantactinospora</taxon>
    </lineage>
</organism>
<evidence type="ECO:0000259" key="9">
    <source>
        <dbReference type="Pfam" id="PF08533"/>
    </source>
</evidence>
<sequence length="675" mass="73341">MGRLVPRVSGLSYGGDYNPEQWPEEVWPQDVALMREAGVNLVTVAVFGWAWLEPAPGRYTFDRLDRIMDGLHEGGIRVCLATATASPPPWFSYAHPETLPVDADGRRLTYGSRQAICPSSPTYRRAALALTEQLARRYADHPALAVWHVHNEYACHNPHCWCDTSADAFRSWLRDRYADLDGLNTAWGTAFWSQTYTDWAQVQPPRATPTSSNPGQVLDFKRFSSDEHLANFVAERDLLHRLSPGVPVTTNLMTGSCVDLDYWAWGREMTGPDRLLSNDHYLLGEHPLEPAAQIAFAADLSRSLAGGPWLLMEHSTSAVNWQPRNLAKPPGQLVRDALAHVARGSEGALYFQWRASRAGSEKWHSAMLPHAGTDSKIWREVVTLGGHLRALAGIEDARTEAEVAVLLDYGSVWAQEAPNQPSVDMVGFDEIRRWHSALWRAGITADLAPPDADLGRYRLVVAPALYAVHDTAVANLTRYVASGGTLVVGPYSGLVDEFDQVRPAPLPGAFADLLGIRVEEFFPLPAGGTVRLDTDLLDDGPTAGVWTELLAAPDAEVLARYADGPVPGAPAVTRRDTAGGPAWYLSTRPDDRTLGRLLAGIAGEAGVRPPVPGSPDLEAVRRRHADGRSYLFLFNHGDRPAEVDAGGVDLLTGLRHAGPTPVGAGGVVVLAEGPA</sequence>
<dbReference type="InterPro" id="IPR013739">
    <property type="entry name" value="Beta_galactosidase_C"/>
</dbReference>
<keyword evidence="4 6" id="KW-0378">Hydrolase</keyword>
<dbReference type="Proteomes" id="UP001332243">
    <property type="component" value="Unassembled WGS sequence"/>
</dbReference>
<comment type="similarity">
    <text evidence="2 6">Belongs to the glycosyl hydrolase 42 family.</text>
</comment>
<evidence type="ECO:0000256" key="3">
    <source>
        <dbReference type="ARBA" id="ARBA00012756"/>
    </source>
</evidence>
<dbReference type="InterPro" id="IPR013738">
    <property type="entry name" value="Beta_galactosidase_Trimer"/>
</dbReference>
<evidence type="ECO:0000256" key="4">
    <source>
        <dbReference type="ARBA" id="ARBA00022801"/>
    </source>
</evidence>
<evidence type="ECO:0000259" key="7">
    <source>
        <dbReference type="Pfam" id="PF02449"/>
    </source>
</evidence>
<dbReference type="InterPro" id="IPR013529">
    <property type="entry name" value="Glyco_hydro_42_N"/>
</dbReference>
<dbReference type="RefSeq" id="WP_331218263.1">
    <property type="nucleotide sequence ID" value="NZ_JAZGQK010000036.1"/>
</dbReference>
<protein>
    <recommendedName>
        <fullName evidence="3 6">Beta-galactosidase</fullName>
        <shortName evidence="6">Beta-gal</shortName>
        <ecNumber evidence="3 6">3.2.1.23</ecNumber>
    </recommendedName>
</protein>
<dbReference type="EC" id="3.2.1.23" evidence="3 6"/>
<evidence type="ECO:0000313" key="11">
    <source>
        <dbReference type="Proteomes" id="UP001332243"/>
    </source>
</evidence>
<dbReference type="Gene3D" id="3.20.20.80">
    <property type="entry name" value="Glycosidases"/>
    <property type="match status" value="1"/>
</dbReference>
<comment type="catalytic activity">
    <reaction evidence="1 6">
        <text>Hydrolysis of terminal non-reducing beta-D-galactose residues in beta-D-galactosides.</text>
        <dbReference type="EC" id="3.2.1.23"/>
    </reaction>
</comment>
<dbReference type="InterPro" id="IPR029062">
    <property type="entry name" value="Class_I_gatase-like"/>
</dbReference>
<feature type="domain" description="Glycoside hydrolase family 42 N-terminal" evidence="7">
    <location>
        <begin position="16"/>
        <end position="390"/>
    </location>
</feature>
<feature type="domain" description="Beta-galactosidase C-terminal" evidence="9">
    <location>
        <begin position="620"/>
        <end position="670"/>
    </location>
</feature>
<evidence type="ECO:0000256" key="6">
    <source>
        <dbReference type="PIRNR" id="PIRNR001084"/>
    </source>
</evidence>
<dbReference type="Pfam" id="PF08532">
    <property type="entry name" value="Glyco_hydro_42M"/>
    <property type="match status" value="1"/>
</dbReference>
<comment type="caution">
    <text evidence="10">The sequence shown here is derived from an EMBL/GenBank/DDBJ whole genome shotgun (WGS) entry which is preliminary data.</text>
</comment>
<dbReference type="Pfam" id="PF02449">
    <property type="entry name" value="Glyco_hydro_42"/>
    <property type="match status" value="1"/>
</dbReference>
<name>A0ABU7S486_9ACTN</name>
<dbReference type="PANTHER" id="PTHR36447">
    <property type="entry name" value="BETA-GALACTOSIDASE GANA"/>
    <property type="match status" value="1"/>
</dbReference>
<dbReference type="EMBL" id="JAZGQK010000036">
    <property type="protein sequence ID" value="MEE6263331.1"/>
    <property type="molecule type" value="Genomic_DNA"/>
</dbReference>
<proteinExistence type="inferred from homology"/>
<evidence type="ECO:0000256" key="1">
    <source>
        <dbReference type="ARBA" id="ARBA00001412"/>
    </source>
</evidence>
<dbReference type="SUPFAM" id="SSF51445">
    <property type="entry name" value="(Trans)glycosidases"/>
    <property type="match status" value="1"/>
</dbReference>
<evidence type="ECO:0000256" key="5">
    <source>
        <dbReference type="ARBA" id="ARBA00023295"/>
    </source>
</evidence>